<proteinExistence type="predicted"/>
<dbReference type="InParanoid" id="K3YWW9"/>
<dbReference type="HOGENOM" id="CLU_2175429_0_0_1"/>
<reference evidence="3" key="1">
    <citation type="journal article" date="2012" name="Nat. Biotechnol.">
        <title>Reference genome sequence of the model plant Setaria.</title>
        <authorList>
            <person name="Bennetzen J.L."/>
            <person name="Schmutz J."/>
            <person name="Wang H."/>
            <person name="Percifield R."/>
            <person name="Hawkins J."/>
            <person name="Pontaroli A.C."/>
            <person name="Estep M."/>
            <person name="Feng L."/>
            <person name="Vaughn J.N."/>
            <person name="Grimwood J."/>
            <person name="Jenkins J."/>
            <person name="Barry K."/>
            <person name="Lindquist E."/>
            <person name="Hellsten U."/>
            <person name="Deshpande S."/>
            <person name="Wang X."/>
            <person name="Wu X."/>
            <person name="Mitros T."/>
            <person name="Triplett J."/>
            <person name="Yang X."/>
            <person name="Ye C.Y."/>
            <person name="Mauro-Herrera M."/>
            <person name="Wang L."/>
            <person name="Li P."/>
            <person name="Sharma M."/>
            <person name="Sharma R."/>
            <person name="Ronald P.C."/>
            <person name="Panaud O."/>
            <person name="Kellogg E.A."/>
            <person name="Brutnell T.P."/>
            <person name="Doust A.N."/>
            <person name="Tuskan G.A."/>
            <person name="Rokhsar D."/>
            <person name="Devos K.M."/>
        </authorList>
    </citation>
    <scope>NUCLEOTIDE SEQUENCE [LARGE SCALE GENOMIC DNA]</scope>
    <source>
        <strain evidence="3">cv. Yugu1</strain>
    </source>
</reference>
<evidence type="ECO:0000313" key="3">
    <source>
        <dbReference type="Proteomes" id="UP000004995"/>
    </source>
</evidence>
<dbReference type="EnsemblPlants" id="KQL31508">
    <property type="protein sequence ID" value="KQL31508"/>
    <property type="gene ID" value="SETIT_018765mg"/>
</dbReference>
<dbReference type="Proteomes" id="UP000004995">
    <property type="component" value="Unassembled WGS sequence"/>
</dbReference>
<keyword evidence="3" id="KW-1185">Reference proteome</keyword>
<feature type="region of interest" description="Disordered" evidence="1">
    <location>
        <begin position="1"/>
        <end position="32"/>
    </location>
</feature>
<accession>K3YWW9</accession>
<name>K3YWW9_SETIT</name>
<reference evidence="2" key="2">
    <citation type="submission" date="2018-08" db="UniProtKB">
        <authorList>
            <consortium name="EnsemblPlants"/>
        </authorList>
    </citation>
    <scope>IDENTIFICATION</scope>
    <source>
        <strain evidence="2">Yugu1</strain>
    </source>
</reference>
<protein>
    <submittedName>
        <fullName evidence="2">Uncharacterized protein</fullName>
    </submittedName>
</protein>
<dbReference type="EMBL" id="AGNK02000553">
    <property type="status" value="NOT_ANNOTATED_CDS"/>
    <property type="molecule type" value="Genomic_DNA"/>
</dbReference>
<evidence type="ECO:0000313" key="2">
    <source>
        <dbReference type="EnsemblPlants" id="KQL31508"/>
    </source>
</evidence>
<sequence length="110" mass="12752">MSGMRGEKLAHRIMRMRGEGVSSKRRRTWPEPRRRELGSKAWSLEMSSLISSSEMLPRDDLRLDILALCRSSYVAAGRDKQHFSQQDRRQSSRTKLASRLCVHRWLALPG</sequence>
<organism evidence="2 3">
    <name type="scientific">Setaria italica</name>
    <name type="common">Foxtail millet</name>
    <name type="synonym">Panicum italicum</name>
    <dbReference type="NCBI Taxonomy" id="4555"/>
    <lineage>
        <taxon>Eukaryota</taxon>
        <taxon>Viridiplantae</taxon>
        <taxon>Streptophyta</taxon>
        <taxon>Embryophyta</taxon>
        <taxon>Tracheophyta</taxon>
        <taxon>Spermatophyta</taxon>
        <taxon>Magnoliopsida</taxon>
        <taxon>Liliopsida</taxon>
        <taxon>Poales</taxon>
        <taxon>Poaceae</taxon>
        <taxon>PACMAD clade</taxon>
        <taxon>Panicoideae</taxon>
        <taxon>Panicodae</taxon>
        <taxon>Paniceae</taxon>
        <taxon>Cenchrinae</taxon>
        <taxon>Setaria</taxon>
    </lineage>
</organism>
<dbReference type="AlphaFoldDB" id="K3YWW9"/>
<dbReference type="Gramene" id="KQL31508">
    <property type="protein sequence ID" value="KQL31508"/>
    <property type="gene ID" value="SETIT_018765mg"/>
</dbReference>
<evidence type="ECO:0000256" key="1">
    <source>
        <dbReference type="SAM" id="MobiDB-lite"/>
    </source>
</evidence>
<feature type="compositionally biased region" description="Basic and acidic residues" evidence="1">
    <location>
        <begin position="1"/>
        <end position="10"/>
    </location>
</feature>